<evidence type="ECO:0000256" key="3">
    <source>
        <dbReference type="ARBA" id="ARBA00022630"/>
    </source>
</evidence>
<dbReference type="Gene3D" id="1.20.120.310">
    <property type="entry name" value="ERV/ALR sulfhydryl oxidase domain"/>
    <property type="match status" value="1"/>
</dbReference>
<dbReference type="InterPro" id="IPR017905">
    <property type="entry name" value="ERV/ALR_sulphydryl_oxidase"/>
</dbReference>
<keyword evidence="4" id="KW-0274">FAD</keyword>
<dbReference type="Pfam" id="PF04777">
    <property type="entry name" value="Evr1_Alr"/>
    <property type="match status" value="1"/>
</dbReference>
<evidence type="ECO:0000256" key="1">
    <source>
        <dbReference type="ARBA" id="ARBA00001974"/>
    </source>
</evidence>
<proteinExistence type="predicted"/>
<sequence length="170" mass="20455">MPCSCLIPIPDFPTNCQWGPIVWRIFHGLADKYGKLVSPLYAKEEEYNWIHFINNSAKIIPCKECREHYNAYLSKNNPNSIKLLKTSDEKRLWIQNFFFNLHNEINIRNDKPLFLFENLHSTYKSVNFFLEIKHFEKLLNIVFRYNEVTYLSWKDWLRRLQTLISIYGST</sequence>
<protein>
    <recommendedName>
        <fullName evidence="2">thiol oxidase</fullName>
        <ecNumber evidence="2">1.8.3.2</ecNumber>
    </recommendedName>
</protein>
<dbReference type="SUPFAM" id="SSF69000">
    <property type="entry name" value="FAD-dependent thiol oxidase"/>
    <property type="match status" value="1"/>
</dbReference>
<dbReference type="GO" id="GO:0016972">
    <property type="term" value="F:thiol oxidase activity"/>
    <property type="evidence" value="ECO:0007669"/>
    <property type="project" value="UniProtKB-EC"/>
</dbReference>
<dbReference type="EMBL" id="MN739541">
    <property type="protein sequence ID" value="QHT12129.1"/>
    <property type="molecule type" value="Genomic_DNA"/>
</dbReference>
<comment type="cofactor">
    <cofactor evidence="1">
        <name>FAD</name>
        <dbReference type="ChEBI" id="CHEBI:57692"/>
    </cofactor>
</comment>
<evidence type="ECO:0000256" key="5">
    <source>
        <dbReference type="ARBA" id="ARBA00023002"/>
    </source>
</evidence>
<accession>A0A6C0D869</accession>
<keyword evidence="6" id="KW-1015">Disulfide bond</keyword>
<dbReference type="EC" id="1.8.3.2" evidence="2"/>
<dbReference type="PROSITE" id="PS51324">
    <property type="entry name" value="ERV_ALR"/>
    <property type="match status" value="1"/>
</dbReference>
<name>A0A6C0D869_9ZZZZ</name>
<keyword evidence="3" id="KW-0285">Flavoprotein</keyword>
<reference evidence="8" key="1">
    <citation type="journal article" date="2020" name="Nature">
        <title>Giant virus diversity and host interactions through global metagenomics.</title>
        <authorList>
            <person name="Schulz F."/>
            <person name="Roux S."/>
            <person name="Paez-Espino D."/>
            <person name="Jungbluth S."/>
            <person name="Walsh D.A."/>
            <person name="Denef V.J."/>
            <person name="McMahon K.D."/>
            <person name="Konstantinidis K.T."/>
            <person name="Eloe-Fadrosh E.A."/>
            <person name="Kyrpides N.C."/>
            <person name="Woyke T."/>
        </authorList>
    </citation>
    <scope>NUCLEOTIDE SEQUENCE</scope>
    <source>
        <strain evidence="8">GVMAG-M-3300023174-129</strain>
    </source>
</reference>
<evidence type="ECO:0000256" key="6">
    <source>
        <dbReference type="ARBA" id="ARBA00023157"/>
    </source>
</evidence>
<organism evidence="8">
    <name type="scientific">viral metagenome</name>
    <dbReference type="NCBI Taxonomy" id="1070528"/>
    <lineage>
        <taxon>unclassified sequences</taxon>
        <taxon>metagenomes</taxon>
        <taxon>organismal metagenomes</taxon>
    </lineage>
</organism>
<dbReference type="AlphaFoldDB" id="A0A6C0D869"/>
<evidence type="ECO:0000256" key="4">
    <source>
        <dbReference type="ARBA" id="ARBA00022827"/>
    </source>
</evidence>
<keyword evidence="5" id="KW-0560">Oxidoreductase</keyword>
<dbReference type="InterPro" id="IPR036774">
    <property type="entry name" value="ERV/ALR_sulphydryl_oxid_sf"/>
</dbReference>
<evidence type="ECO:0000256" key="2">
    <source>
        <dbReference type="ARBA" id="ARBA00012512"/>
    </source>
</evidence>
<evidence type="ECO:0000313" key="8">
    <source>
        <dbReference type="EMBL" id="QHT12129.1"/>
    </source>
</evidence>
<evidence type="ECO:0000259" key="7">
    <source>
        <dbReference type="PROSITE" id="PS51324"/>
    </source>
</evidence>
<feature type="domain" description="ERV/ALR sulfhydryl oxidase" evidence="7">
    <location>
        <begin position="11"/>
        <end position="123"/>
    </location>
</feature>